<evidence type="ECO:0000256" key="1">
    <source>
        <dbReference type="SAM" id="MobiDB-lite"/>
    </source>
</evidence>
<keyword evidence="2" id="KW-1133">Transmembrane helix</keyword>
<dbReference type="EMBL" id="AXCN02000134">
    <property type="status" value="NOT_ANNOTATED_CDS"/>
    <property type="molecule type" value="Genomic_DNA"/>
</dbReference>
<evidence type="ECO:0000313" key="4">
    <source>
        <dbReference type="Proteomes" id="UP000075886"/>
    </source>
</evidence>
<feature type="transmembrane region" description="Helical" evidence="2">
    <location>
        <begin position="53"/>
        <end position="73"/>
    </location>
</feature>
<accession>A0A182QWB9</accession>
<evidence type="ECO:0000313" key="3">
    <source>
        <dbReference type="EnsemblMetazoa" id="AFAF018176-PA"/>
    </source>
</evidence>
<organism evidence="3 4">
    <name type="scientific">Anopheles farauti</name>
    <dbReference type="NCBI Taxonomy" id="69004"/>
    <lineage>
        <taxon>Eukaryota</taxon>
        <taxon>Metazoa</taxon>
        <taxon>Ecdysozoa</taxon>
        <taxon>Arthropoda</taxon>
        <taxon>Hexapoda</taxon>
        <taxon>Insecta</taxon>
        <taxon>Pterygota</taxon>
        <taxon>Neoptera</taxon>
        <taxon>Endopterygota</taxon>
        <taxon>Diptera</taxon>
        <taxon>Nematocera</taxon>
        <taxon>Culicoidea</taxon>
        <taxon>Culicidae</taxon>
        <taxon>Anophelinae</taxon>
        <taxon>Anopheles</taxon>
    </lineage>
</organism>
<protein>
    <submittedName>
        <fullName evidence="3">Uncharacterized protein</fullName>
    </submittedName>
</protein>
<sequence length="209" mass="23083">MPAVVNSFDTNDSISCRGFIGNFIDRCPPGDGPLRQSNPSRMRRYFASVDSRFILWTPVIFIIALLIFAHLIVKPSHLTAPGNWQRSPDPPLLTTPTINETDDEQVVASEPVRPNETPPDDTSPGGTGTGDGKEQVGRARFVKQILSPCSMYCTRCCMAHSFSVYCCFSKKCSRLSLFSSEDDELESSDSSDSEDDDSEEDEADRSKSL</sequence>
<evidence type="ECO:0000256" key="2">
    <source>
        <dbReference type="SAM" id="Phobius"/>
    </source>
</evidence>
<dbReference type="EnsemblMetazoa" id="AFAF018176-RA">
    <property type="protein sequence ID" value="AFAF018176-PA"/>
    <property type="gene ID" value="AFAF018176"/>
</dbReference>
<feature type="compositionally biased region" description="Acidic residues" evidence="1">
    <location>
        <begin position="180"/>
        <end position="203"/>
    </location>
</feature>
<feature type="region of interest" description="Disordered" evidence="1">
    <location>
        <begin position="103"/>
        <end position="135"/>
    </location>
</feature>
<keyword evidence="2" id="KW-0472">Membrane</keyword>
<keyword evidence="2" id="KW-0812">Transmembrane</keyword>
<reference evidence="3" key="2">
    <citation type="submission" date="2020-05" db="UniProtKB">
        <authorList>
            <consortium name="EnsemblMetazoa"/>
        </authorList>
    </citation>
    <scope>IDENTIFICATION</scope>
    <source>
        <strain evidence="3">FAR1</strain>
    </source>
</reference>
<reference evidence="4" key="1">
    <citation type="submission" date="2014-01" db="EMBL/GenBank/DDBJ databases">
        <title>The Genome Sequence of Anopheles farauti FAR1 (V2).</title>
        <authorList>
            <consortium name="The Broad Institute Genomics Platform"/>
            <person name="Neafsey D.E."/>
            <person name="Besansky N."/>
            <person name="Howell P."/>
            <person name="Walton C."/>
            <person name="Young S.K."/>
            <person name="Zeng Q."/>
            <person name="Gargeya S."/>
            <person name="Fitzgerald M."/>
            <person name="Haas B."/>
            <person name="Abouelleil A."/>
            <person name="Allen A.W."/>
            <person name="Alvarado L."/>
            <person name="Arachchi H.M."/>
            <person name="Berlin A.M."/>
            <person name="Chapman S.B."/>
            <person name="Gainer-Dewar J."/>
            <person name="Goldberg J."/>
            <person name="Griggs A."/>
            <person name="Gujja S."/>
            <person name="Hansen M."/>
            <person name="Howarth C."/>
            <person name="Imamovic A."/>
            <person name="Ireland A."/>
            <person name="Larimer J."/>
            <person name="McCowan C."/>
            <person name="Murphy C."/>
            <person name="Pearson M."/>
            <person name="Poon T.W."/>
            <person name="Priest M."/>
            <person name="Roberts A."/>
            <person name="Saif S."/>
            <person name="Shea T."/>
            <person name="Sisk P."/>
            <person name="Sykes S."/>
            <person name="Wortman J."/>
            <person name="Nusbaum C."/>
            <person name="Birren B."/>
        </authorList>
    </citation>
    <scope>NUCLEOTIDE SEQUENCE [LARGE SCALE GENOMIC DNA]</scope>
    <source>
        <strain evidence="4">FAR1</strain>
    </source>
</reference>
<name>A0A182QWB9_9DIPT</name>
<dbReference type="AlphaFoldDB" id="A0A182QWB9"/>
<dbReference type="VEuPathDB" id="VectorBase:AFAF018176"/>
<proteinExistence type="predicted"/>
<feature type="region of interest" description="Disordered" evidence="1">
    <location>
        <begin position="179"/>
        <end position="209"/>
    </location>
</feature>
<dbReference type="Proteomes" id="UP000075886">
    <property type="component" value="Unassembled WGS sequence"/>
</dbReference>
<keyword evidence="4" id="KW-1185">Reference proteome</keyword>